<evidence type="ECO:0000313" key="2">
    <source>
        <dbReference type="EMBL" id="MCE0743346.1"/>
    </source>
</evidence>
<reference evidence="2 3" key="1">
    <citation type="submission" date="2021-12" db="EMBL/GenBank/DDBJ databases">
        <title>Genome sequence of Acetobacter sicerae DmPark20a_162.</title>
        <authorList>
            <person name="Chaston J.M."/>
        </authorList>
    </citation>
    <scope>NUCLEOTIDE SEQUENCE [LARGE SCALE GENOMIC DNA]</scope>
    <source>
        <strain evidence="2 3">DmPark20a_162</strain>
    </source>
</reference>
<organism evidence="2 3">
    <name type="scientific">Acetobacter sicerae</name>
    <dbReference type="NCBI Taxonomy" id="85325"/>
    <lineage>
        <taxon>Bacteria</taxon>
        <taxon>Pseudomonadati</taxon>
        <taxon>Pseudomonadota</taxon>
        <taxon>Alphaproteobacteria</taxon>
        <taxon>Acetobacterales</taxon>
        <taxon>Acetobacteraceae</taxon>
        <taxon>Acetobacter</taxon>
    </lineage>
</organism>
<evidence type="ECO:0000259" key="1">
    <source>
        <dbReference type="Pfam" id="PF19889"/>
    </source>
</evidence>
<dbReference type="InterPro" id="IPR045942">
    <property type="entry name" value="DUF6362"/>
</dbReference>
<dbReference type="Proteomes" id="UP001521074">
    <property type="component" value="Unassembled WGS sequence"/>
</dbReference>
<dbReference type="RefSeq" id="WP_232876911.1">
    <property type="nucleotide sequence ID" value="NZ_JAJSOJ010000016.1"/>
</dbReference>
<comment type="caution">
    <text evidence="2">The sequence shown here is derived from an EMBL/GenBank/DDBJ whole genome shotgun (WGS) entry which is preliminary data.</text>
</comment>
<accession>A0ABS8VXZ6</accession>
<evidence type="ECO:0000313" key="3">
    <source>
        <dbReference type="Proteomes" id="UP001521074"/>
    </source>
</evidence>
<dbReference type="Pfam" id="PF19889">
    <property type="entry name" value="DUF6362"/>
    <property type="match status" value="1"/>
</dbReference>
<protein>
    <submittedName>
        <fullName evidence="2">DUF6362 family protein</fullName>
    </submittedName>
</protein>
<gene>
    <name evidence="2" type="ORF">LWC05_05500</name>
</gene>
<feature type="domain" description="DUF6362" evidence="1">
    <location>
        <begin position="55"/>
        <end position="156"/>
    </location>
</feature>
<name>A0ABS8VXZ6_9PROT</name>
<sequence>MNGIIATLDGDYFDASGLGVRKGKPTEIRSDRPVVDQVAEWLTEAGMTLATLRIKGVRPSGMKAYWPEIIADPDDLCWLRDSDAFLPPPTADAIARMDIALGWVSLLDDKRYRTVINKRLIINPISGKFRWEWRKIGRALGIDYKTAQAWHRKACEGISKKIRVM</sequence>
<dbReference type="EMBL" id="JAJSOJ010000016">
    <property type="protein sequence ID" value="MCE0743346.1"/>
    <property type="molecule type" value="Genomic_DNA"/>
</dbReference>
<proteinExistence type="predicted"/>
<keyword evidence="3" id="KW-1185">Reference proteome</keyword>